<sequence>MMDARNEQSTIVKTEDSKEYFAQRELKKGAVGWLLLVGLGVAYVISGDFAGWNFGIAQGGWGEMSTMLPTAGGGYSFARMAFGPFGGYLTGTAILIEYAIAPAAIATFIGAGEALKIMFVITAIAVVAVVVFLVAMIPHFNSANLFDIAVDSSKAGASSFLPQEGVPLAAEEAKDPAQSLPRVQVQQVQVSLKIQVHLWWMRWLNRHHLISGTPEEEFASIKAAEQEL</sequence>
<organism evidence="2">
    <name type="scientific">Oppiella nova</name>
    <dbReference type="NCBI Taxonomy" id="334625"/>
    <lineage>
        <taxon>Eukaryota</taxon>
        <taxon>Metazoa</taxon>
        <taxon>Ecdysozoa</taxon>
        <taxon>Arthropoda</taxon>
        <taxon>Chelicerata</taxon>
        <taxon>Arachnida</taxon>
        <taxon>Acari</taxon>
        <taxon>Acariformes</taxon>
        <taxon>Sarcoptiformes</taxon>
        <taxon>Oribatida</taxon>
        <taxon>Brachypylina</taxon>
        <taxon>Oppioidea</taxon>
        <taxon>Oppiidae</taxon>
        <taxon>Oppiella</taxon>
    </lineage>
</organism>
<dbReference type="AlphaFoldDB" id="A0A7R9LB38"/>
<dbReference type="OrthoDB" id="5551491at2759"/>
<dbReference type="Gene3D" id="1.20.1740.10">
    <property type="entry name" value="Amino acid/polyamine transporter I"/>
    <property type="match status" value="1"/>
</dbReference>
<keyword evidence="1" id="KW-1133">Transmembrane helix</keyword>
<dbReference type="Proteomes" id="UP000728032">
    <property type="component" value="Unassembled WGS sequence"/>
</dbReference>
<proteinExistence type="predicted"/>
<keyword evidence="3" id="KW-1185">Reference proteome</keyword>
<dbReference type="EMBL" id="OC914869">
    <property type="protein sequence ID" value="CAD7637037.1"/>
    <property type="molecule type" value="Genomic_DNA"/>
</dbReference>
<evidence type="ECO:0000256" key="1">
    <source>
        <dbReference type="SAM" id="Phobius"/>
    </source>
</evidence>
<feature type="transmembrane region" description="Helical" evidence="1">
    <location>
        <begin position="85"/>
        <end position="110"/>
    </location>
</feature>
<reference evidence="2" key="1">
    <citation type="submission" date="2020-11" db="EMBL/GenBank/DDBJ databases">
        <authorList>
            <person name="Tran Van P."/>
        </authorList>
    </citation>
    <scope>NUCLEOTIDE SEQUENCE</scope>
</reference>
<feature type="transmembrane region" description="Helical" evidence="1">
    <location>
        <begin position="30"/>
        <end position="52"/>
    </location>
</feature>
<accession>A0A7R9LB38</accession>
<keyword evidence="1" id="KW-0472">Membrane</keyword>
<feature type="transmembrane region" description="Helical" evidence="1">
    <location>
        <begin position="117"/>
        <end position="137"/>
    </location>
</feature>
<keyword evidence="1" id="KW-0812">Transmembrane</keyword>
<gene>
    <name evidence="2" type="ORF">ONB1V03_LOCUS574</name>
</gene>
<protein>
    <recommendedName>
        <fullName evidence="4">Ethanolamine permease</fullName>
    </recommendedName>
</protein>
<dbReference type="EMBL" id="CAJPVJ010000044">
    <property type="protein sequence ID" value="CAG2159463.1"/>
    <property type="molecule type" value="Genomic_DNA"/>
</dbReference>
<evidence type="ECO:0000313" key="3">
    <source>
        <dbReference type="Proteomes" id="UP000728032"/>
    </source>
</evidence>
<name>A0A7R9LB38_9ACAR</name>
<evidence type="ECO:0008006" key="4">
    <source>
        <dbReference type="Google" id="ProtNLM"/>
    </source>
</evidence>
<evidence type="ECO:0000313" key="2">
    <source>
        <dbReference type="EMBL" id="CAD7637037.1"/>
    </source>
</evidence>